<dbReference type="EMBL" id="LJIG01016188">
    <property type="protein sequence ID" value="KRT81351.1"/>
    <property type="molecule type" value="Genomic_DNA"/>
</dbReference>
<dbReference type="GO" id="GO:0009253">
    <property type="term" value="P:peptidoglycan catabolic process"/>
    <property type="evidence" value="ECO:0007669"/>
    <property type="project" value="InterPro"/>
</dbReference>
<dbReference type="GO" id="GO:0008270">
    <property type="term" value="F:zinc ion binding"/>
    <property type="evidence" value="ECO:0007669"/>
    <property type="project" value="InterPro"/>
</dbReference>
<feature type="signal peptide" evidence="8">
    <location>
        <begin position="1"/>
        <end position="38"/>
    </location>
</feature>
<dbReference type="PANTHER" id="PTHR11022:SF74">
    <property type="entry name" value="PEPTIDOGLYCAN-RECOGNITION PROTEIN SA"/>
    <property type="match status" value="1"/>
</dbReference>
<feature type="non-terminal residue" evidence="11">
    <location>
        <position position="1"/>
    </location>
</feature>
<evidence type="ECO:0000313" key="12">
    <source>
        <dbReference type="Proteomes" id="UP000051574"/>
    </source>
</evidence>
<evidence type="ECO:0000313" key="11">
    <source>
        <dbReference type="EMBL" id="KRT81351.1"/>
    </source>
</evidence>
<feature type="domain" description="Peptidoglycan recognition protein family" evidence="10">
    <location>
        <begin position="45"/>
        <end position="187"/>
    </location>
</feature>
<organism evidence="11 12">
    <name type="scientific">Oryctes borbonicus</name>
    <dbReference type="NCBI Taxonomy" id="1629725"/>
    <lineage>
        <taxon>Eukaryota</taxon>
        <taxon>Metazoa</taxon>
        <taxon>Ecdysozoa</taxon>
        <taxon>Arthropoda</taxon>
        <taxon>Hexapoda</taxon>
        <taxon>Insecta</taxon>
        <taxon>Pterygota</taxon>
        <taxon>Neoptera</taxon>
        <taxon>Endopterygota</taxon>
        <taxon>Coleoptera</taxon>
        <taxon>Polyphaga</taxon>
        <taxon>Scarabaeiformia</taxon>
        <taxon>Scarabaeidae</taxon>
        <taxon>Dynastinae</taxon>
        <taxon>Oryctes</taxon>
    </lineage>
</organism>
<evidence type="ECO:0000256" key="4">
    <source>
        <dbReference type="ARBA" id="ARBA00022859"/>
    </source>
</evidence>
<dbReference type="OrthoDB" id="10001926at2759"/>
<feature type="chain" id="PRO_5006668322" description="Peptidoglycan-recognition protein" evidence="8">
    <location>
        <begin position="39"/>
        <end position="210"/>
    </location>
</feature>
<dbReference type="InterPro" id="IPR002502">
    <property type="entry name" value="Amidase_domain"/>
</dbReference>
<dbReference type="AlphaFoldDB" id="A0A0T6B3C0"/>
<accession>A0A0T6B3C0</accession>
<dbReference type="InterPro" id="IPR036505">
    <property type="entry name" value="Amidase/PGRP_sf"/>
</dbReference>
<feature type="disulfide bond" evidence="7">
    <location>
        <begin position="44"/>
        <end position="167"/>
    </location>
</feature>
<feature type="disulfide bond" evidence="7">
    <location>
        <begin position="81"/>
        <end position="87"/>
    </location>
</feature>
<evidence type="ECO:0000256" key="1">
    <source>
        <dbReference type="ARBA" id="ARBA00007553"/>
    </source>
</evidence>
<protein>
    <recommendedName>
        <fullName evidence="13">Peptidoglycan-recognition protein</fullName>
    </recommendedName>
</protein>
<dbReference type="SMART" id="SM00644">
    <property type="entry name" value="Ami_2"/>
    <property type="match status" value="1"/>
</dbReference>
<dbReference type="Proteomes" id="UP000051574">
    <property type="component" value="Unassembled WGS sequence"/>
</dbReference>
<dbReference type="GO" id="GO:0042834">
    <property type="term" value="F:peptidoglycan binding"/>
    <property type="evidence" value="ECO:0007669"/>
    <property type="project" value="InterPro"/>
</dbReference>
<comment type="caution">
    <text evidence="11">The sequence shown here is derived from an EMBL/GenBank/DDBJ whole genome shotgun (WGS) entry which is preliminary data.</text>
</comment>
<keyword evidence="4" id="KW-0391">Immunity</keyword>
<dbReference type="FunFam" id="3.40.80.10:FF:000001">
    <property type="entry name" value="Peptidoglycan recognition protein 1"/>
    <property type="match status" value="1"/>
</dbReference>
<comment type="function">
    <text evidence="6">Peptidoglycan-recognition protein probably involved in innate immunity by binding to peptidoglycans (PGN) of bacteria and activating the prophenoloxidase (proPO) cascade immune response. Binds to 1,3-beta-D-glucan and PGN.</text>
</comment>
<dbReference type="InterPro" id="IPR006619">
    <property type="entry name" value="PGRP_domain_met/bac"/>
</dbReference>
<dbReference type="GO" id="GO:0008745">
    <property type="term" value="F:N-acetylmuramoyl-L-alanine amidase activity"/>
    <property type="evidence" value="ECO:0007669"/>
    <property type="project" value="InterPro"/>
</dbReference>
<dbReference type="Gene3D" id="3.40.80.10">
    <property type="entry name" value="Peptidoglycan recognition protein-like"/>
    <property type="match status" value="1"/>
</dbReference>
<evidence type="ECO:0000256" key="7">
    <source>
        <dbReference type="PIRSR" id="PIRSR037945-1"/>
    </source>
</evidence>
<keyword evidence="12" id="KW-1185">Reference proteome</keyword>
<evidence type="ECO:0000259" key="10">
    <source>
        <dbReference type="SMART" id="SM00701"/>
    </source>
</evidence>
<evidence type="ECO:0000256" key="5">
    <source>
        <dbReference type="ARBA" id="ARBA00023157"/>
    </source>
</evidence>
<evidence type="ECO:0000256" key="2">
    <source>
        <dbReference type="ARBA" id="ARBA00022588"/>
    </source>
</evidence>
<keyword evidence="2" id="KW-0399">Innate immunity</keyword>
<dbReference type="GO" id="GO:0045087">
    <property type="term" value="P:innate immune response"/>
    <property type="evidence" value="ECO:0007669"/>
    <property type="project" value="UniProtKB-KW"/>
</dbReference>
<dbReference type="CDD" id="cd06583">
    <property type="entry name" value="PGRP"/>
    <property type="match status" value="1"/>
</dbReference>
<keyword evidence="3 8" id="KW-0732">Signal</keyword>
<dbReference type="InterPro" id="IPR017331">
    <property type="entry name" value="Peptidoglycan_recognition"/>
</dbReference>
<dbReference type="PIRSF" id="PIRSF037945">
    <property type="entry name" value="PGRPs"/>
    <property type="match status" value="1"/>
</dbReference>
<evidence type="ECO:0008006" key="13">
    <source>
        <dbReference type="Google" id="ProtNLM"/>
    </source>
</evidence>
<evidence type="ECO:0000256" key="6">
    <source>
        <dbReference type="ARBA" id="ARBA00057187"/>
    </source>
</evidence>
<keyword evidence="5 7" id="KW-1015">Disulfide bond</keyword>
<name>A0A0T6B3C0_9SCAR</name>
<proteinExistence type="inferred from homology"/>
<feature type="domain" description="N-acetylmuramoyl-L-alanine amidase" evidence="9">
    <location>
        <begin position="56"/>
        <end position="193"/>
    </location>
</feature>
<dbReference type="PANTHER" id="PTHR11022">
    <property type="entry name" value="PEPTIDOGLYCAN RECOGNITION PROTEIN"/>
    <property type="match status" value="1"/>
</dbReference>
<gene>
    <name evidence="11" type="ORF">AMK59_5022</name>
</gene>
<evidence type="ECO:0000256" key="8">
    <source>
        <dbReference type="SAM" id="SignalP"/>
    </source>
</evidence>
<evidence type="ECO:0000256" key="3">
    <source>
        <dbReference type="ARBA" id="ARBA00022729"/>
    </source>
</evidence>
<dbReference type="InterPro" id="IPR015510">
    <property type="entry name" value="PGRP"/>
</dbReference>
<evidence type="ECO:0000259" key="9">
    <source>
        <dbReference type="SMART" id="SM00644"/>
    </source>
</evidence>
<dbReference type="SUPFAM" id="SSF55846">
    <property type="entry name" value="N-acetylmuramoyl-L-alanine amidase-like"/>
    <property type="match status" value="1"/>
</dbReference>
<reference evidence="11 12" key="1">
    <citation type="submission" date="2015-09" db="EMBL/GenBank/DDBJ databases">
        <title>Draft genome of the scarab beetle Oryctes borbonicus.</title>
        <authorList>
            <person name="Meyer J.M."/>
            <person name="Markov G.V."/>
            <person name="Baskaran P."/>
            <person name="Herrmann M."/>
            <person name="Sommer R.J."/>
            <person name="Roedelsperger C."/>
        </authorList>
    </citation>
    <scope>NUCLEOTIDE SEQUENCE [LARGE SCALE GENOMIC DNA]</scope>
    <source>
        <strain evidence="11">OB123</strain>
        <tissue evidence="11">Whole animal</tissue>
    </source>
</reference>
<dbReference type="SMART" id="SM00701">
    <property type="entry name" value="PGRP"/>
    <property type="match status" value="1"/>
</dbReference>
<sequence length="210" mass="23210">FMLQNLSWHYTPVTYASKMTRALCLLLLLCTEISLIFAKLPDVCPPIISKSQWGGRDSAKVQHIIIPLKYAIIHHTATPGCSDQAACSQKIVNMQSYHMDKLGFDDIGYNFLIGGDGNVYAGAGWHRQGAHTRGYNTKSIGIGFIGDYSSTPPSSKQIEAAKKLIECGVALKELDERYKLLGARSVRPTESPGTALYREIQNWRGFTTTP</sequence>
<dbReference type="Pfam" id="PF01510">
    <property type="entry name" value="Amidase_2"/>
    <property type="match status" value="1"/>
</dbReference>
<comment type="similarity">
    <text evidence="1">Belongs to the N-acetylmuramoyl-L-alanine amidase 2 family.</text>
</comment>